<evidence type="ECO:0000259" key="5">
    <source>
        <dbReference type="Pfam" id="PF00669"/>
    </source>
</evidence>
<dbReference type="Proteomes" id="UP000016412">
    <property type="component" value="Unassembled WGS sequence"/>
</dbReference>
<dbReference type="eggNOG" id="COG1344">
    <property type="taxonomic scope" value="Bacteria"/>
</dbReference>
<evidence type="ECO:0000256" key="2">
    <source>
        <dbReference type="ARBA" id="ARBA00004631"/>
    </source>
</evidence>
<sequence length="414" mass="45148">MRRVSSQMNNMDVQSNLRLQESRLNKINNQIGSQRRIQELRDDPIAAGHLVRYQSYAARIENFEKNAKTLSELFMQREGYMTNSLDVMHRVRELAVTGANGIYTGDDMKNMAAEVDELLKELVQNANAIGEDGNSLFAGTETKVRAFDVEMGNVAGSGVPLIEGVRYNGNISETQVEIDEHKYLTTDNAGVRTFWAEPQQIFGARDATGWRAGEDSVIAVDGAEIKINAGDNVYSLIAKINDSEAAVKATLDPVTRALNFTATDARQLWLEDVSGSALADLGIIKDASQKPPYNLAAGVRASGGSMFDAVISLRNALLAGDHEAIGGRVLGSIDQGLNNLTTRIAKSGSEYERAELNVKRNSGTALNVTQRISSEGDLDLTKAASDMKMMDFTHQATLSTAARLYSSTLLDYLR</sequence>
<dbReference type="Pfam" id="PF00669">
    <property type="entry name" value="Flagellin_N"/>
    <property type="match status" value="1"/>
</dbReference>
<dbReference type="PANTHER" id="PTHR42792:SF1">
    <property type="entry name" value="FLAGELLAR HOOK-ASSOCIATED PROTEIN 3"/>
    <property type="match status" value="1"/>
</dbReference>
<dbReference type="InterPro" id="IPR013384">
    <property type="entry name" value="Flagell_FlgL"/>
</dbReference>
<dbReference type="EMBL" id="AUZJ01000064">
    <property type="protein sequence ID" value="ERF59683.1"/>
    <property type="molecule type" value="Genomic_DNA"/>
</dbReference>
<dbReference type="STRING" id="1125725.HMPREF1325_1107"/>
<evidence type="ECO:0000313" key="9">
    <source>
        <dbReference type="Proteomes" id="UP000016646"/>
    </source>
</evidence>
<dbReference type="EMBL" id="AVQI01000008">
    <property type="protein sequence ID" value="ERK04948.1"/>
    <property type="molecule type" value="Genomic_DNA"/>
</dbReference>
<dbReference type="SUPFAM" id="SSF64518">
    <property type="entry name" value="Phase 1 flagellin"/>
    <property type="match status" value="1"/>
</dbReference>
<dbReference type="GO" id="GO:0005198">
    <property type="term" value="F:structural molecule activity"/>
    <property type="evidence" value="ECO:0007669"/>
    <property type="project" value="InterPro"/>
</dbReference>
<dbReference type="GO" id="GO:0009424">
    <property type="term" value="C:bacterial-type flagellum hook"/>
    <property type="evidence" value="ECO:0007669"/>
    <property type="project" value="InterPro"/>
</dbReference>
<keyword evidence="3" id="KW-0574">Periplasm</keyword>
<dbReference type="RefSeq" id="WP_021331415.1">
    <property type="nucleotide sequence ID" value="NZ_AUZJ01000064.1"/>
</dbReference>
<evidence type="ECO:0000256" key="4">
    <source>
        <dbReference type="SAM" id="Coils"/>
    </source>
</evidence>
<feature type="domain" description="Flagellin N-terminal" evidence="5">
    <location>
        <begin position="4"/>
        <end position="142"/>
    </location>
</feature>
<organism evidence="6 8">
    <name type="scientific">Treponema socranskii subsp. socranskii VPI DR56BR1116 = ATCC 35536</name>
    <dbReference type="NCBI Taxonomy" id="1125725"/>
    <lineage>
        <taxon>Bacteria</taxon>
        <taxon>Pseudomonadati</taxon>
        <taxon>Spirochaetota</taxon>
        <taxon>Spirochaetia</taxon>
        <taxon>Spirochaetales</taxon>
        <taxon>Treponemataceae</taxon>
        <taxon>Treponema</taxon>
    </lineage>
</organism>
<feature type="coiled-coil region" evidence="4">
    <location>
        <begin position="10"/>
        <end position="73"/>
    </location>
</feature>
<dbReference type="Gene3D" id="1.20.1330.10">
    <property type="entry name" value="f41 fragment of flagellin, N-terminal domain"/>
    <property type="match status" value="1"/>
</dbReference>
<keyword evidence="6" id="KW-0282">Flagellum</keyword>
<evidence type="ECO:0000256" key="1">
    <source>
        <dbReference type="ARBA" id="ARBA00004095"/>
    </source>
</evidence>
<evidence type="ECO:0000256" key="3">
    <source>
        <dbReference type="ARBA" id="ARBA00022764"/>
    </source>
</evidence>
<accession>U1FIW9</accession>
<dbReference type="GO" id="GO:0071973">
    <property type="term" value="P:bacterial-type flagellum-dependent cell motility"/>
    <property type="evidence" value="ECO:0007669"/>
    <property type="project" value="InterPro"/>
</dbReference>
<dbReference type="NCBIfam" id="TIGR02550">
    <property type="entry name" value="flagell_flgL"/>
    <property type="match status" value="1"/>
</dbReference>
<dbReference type="AlphaFoldDB" id="U1FIW9"/>
<evidence type="ECO:0000313" key="8">
    <source>
        <dbReference type="Proteomes" id="UP000016412"/>
    </source>
</evidence>
<name>U1FIW9_TRESO</name>
<dbReference type="NCBIfam" id="NF005187">
    <property type="entry name" value="PRK06663.1"/>
    <property type="match status" value="1"/>
</dbReference>
<dbReference type="PANTHER" id="PTHR42792">
    <property type="entry name" value="FLAGELLIN"/>
    <property type="match status" value="1"/>
</dbReference>
<reference evidence="8 9" key="1">
    <citation type="submission" date="2013-08" db="EMBL/GenBank/DDBJ databases">
        <authorList>
            <person name="Durkin A.S."/>
            <person name="Haft D.R."/>
            <person name="McCorrison J."/>
            <person name="Torralba M."/>
            <person name="Gillis M."/>
            <person name="Haft D.H."/>
            <person name="Methe B."/>
            <person name="Sutton G."/>
            <person name="Nelson K.E."/>
        </authorList>
    </citation>
    <scope>NUCLEOTIDE SEQUENCE [LARGE SCALE GENOMIC DNA]</scope>
    <source>
        <strain evidence="7 9">ATCC 35536</strain>
        <strain evidence="6 8">VPI DR56BR1116</strain>
    </source>
</reference>
<evidence type="ECO:0000313" key="7">
    <source>
        <dbReference type="EMBL" id="ERK04948.1"/>
    </source>
</evidence>
<comment type="function">
    <text evidence="1">Component of the core of the flagella.</text>
</comment>
<proteinExistence type="predicted"/>
<dbReference type="InterPro" id="IPR001492">
    <property type="entry name" value="Flagellin"/>
</dbReference>
<protein>
    <submittedName>
        <fullName evidence="6">Flagellar hook-associated protein 3</fullName>
    </submittedName>
</protein>
<keyword evidence="9" id="KW-1185">Reference proteome</keyword>
<dbReference type="OrthoDB" id="9758307at2"/>
<comment type="subcellular location">
    <subcellularLocation>
        <location evidence="2">Periplasmic flagellum</location>
    </subcellularLocation>
</comment>
<keyword evidence="4" id="KW-0175">Coiled coil</keyword>
<gene>
    <name evidence="6" type="primary">flgL</name>
    <name evidence="7" type="ORF">HMPREF0860_1245</name>
    <name evidence="6" type="ORF">HMPREF1325_1107</name>
</gene>
<dbReference type="Proteomes" id="UP000016646">
    <property type="component" value="Unassembled WGS sequence"/>
</dbReference>
<keyword evidence="6" id="KW-0966">Cell projection</keyword>
<keyword evidence="6" id="KW-0969">Cilium</keyword>
<dbReference type="InterPro" id="IPR001029">
    <property type="entry name" value="Flagellin_N"/>
</dbReference>
<evidence type="ECO:0000313" key="6">
    <source>
        <dbReference type="EMBL" id="ERF59683.1"/>
    </source>
</evidence>
<dbReference type="GO" id="GO:0055040">
    <property type="term" value="C:periplasmic flagellum"/>
    <property type="evidence" value="ECO:0007669"/>
    <property type="project" value="UniProtKB-SubCell"/>
</dbReference>
<dbReference type="PATRIC" id="fig|1125725.3.peg.2407"/>
<comment type="caution">
    <text evidence="6">The sequence shown here is derived from an EMBL/GenBank/DDBJ whole genome shotgun (WGS) entry which is preliminary data.</text>
</comment>